<evidence type="ECO:0000313" key="2">
    <source>
        <dbReference type="Proteomes" id="UP000829362"/>
    </source>
</evidence>
<reference evidence="1" key="1">
    <citation type="submission" date="2021-11" db="EMBL/GenBank/DDBJ databases">
        <authorList>
            <person name="Rong C."/>
            <person name="Yang Y."/>
            <person name="Li S."/>
            <person name="Zhou K."/>
            <person name="Xu Y."/>
            <person name="Zhang R."/>
            <person name="Zhang Y."/>
        </authorList>
    </citation>
    <scope>NUCLEOTIDE SEQUENCE</scope>
</reference>
<dbReference type="Proteomes" id="UP000829362">
    <property type="component" value="Segment"/>
</dbReference>
<dbReference type="EMBL" id="OL473597">
    <property type="protein sequence ID" value="UNH61151.1"/>
    <property type="molecule type" value="Genomic_DNA"/>
</dbReference>
<keyword evidence="2" id="KW-1185">Reference proteome</keyword>
<name>A0AC61TSF7_9CAUD</name>
<accession>A0AC61TSF7</accession>
<gene>
    <name evidence="1" type="ORF">SSZBM1_34</name>
</gene>
<protein>
    <submittedName>
        <fullName evidence="1">Uncharacterized protein</fullName>
    </submittedName>
</protein>
<organism evidence="1 2">
    <name type="scientific">Synechococcus phage S-SZBM1</name>
    <dbReference type="NCBI Taxonomy" id="2926475"/>
    <lineage>
        <taxon>Viruses</taxon>
        <taxon>Duplodnaviria</taxon>
        <taxon>Heunggongvirae</taxon>
        <taxon>Uroviricota</taxon>
        <taxon>Caudoviricetes</taxon>
        <taxon>Pantevenvirales</taxon>
        <taxon>Kyanoviridae</taxon>
        <taxon>Shenzhenivirus</taxon>
        <taxon>Shenzhenivirus sszbm1</taxon>
    </lineage>
</organism>
<sequence length="107" mass="12489">MIPNFKTPDDETTFWNIFDEELLNYVYALGKVKEQIYKNESYFSLSPHALEQLRHITDDLLYQTVNTFEDSTTVQQDDYNPVSKEELQEAIREVLTEESQFSGLGGK</sequence>
<evidence type="ECO:0000313" key="1">
    <source>
        <dbReference type="EMBL" id="UNH61151.1"/>
    </source>
</evidence>
<proteinExistence type="predicted"/>